<gene>
    <name evidence="1" type="ORF">K6K13_22975</name>
</gene>
<accession>A0ABX9AUF0</accession>
<evidence type="ECO:0000313" key="2">
    <source>
        <dbReference type="Proteomes" id="UP000825886"/>
    </source>
</evidence>
<reference evidence="1 2" key="1">
    <citation type="submission" date="2021-08" db="EMBL/GenBank/DDBJ databases">
        <title>Culture and genomic analysis of Symbiopectobacterium purcellii sp. nov. gen. nov., isolated from the leafhopper Empoasca decipiens.</title>
        <authorList>
            <person name="Nadal-Jimenez P."/>
            <person name="Siozios S."/>
            <person name="Halliday N."/>
            <person name="Camara M."/>
            <person name="Hurst G.D.D."/>
        </authorList>
    </citation>
    <scope>NUCLEOTIDE SEQUENCE [LARGE SCALE GENOMIC DNA]</scope>
    <source>
        <strain evidence="1 2">SyEd1</strain>
    </source>
</reference>
<evidence type="ECO:0000313" key="1">
    <source>
        <dbReference type="EMBL" id="QZN98219.1"/>
    </source>
</evidence>
<dbReference type="Proteomes" id="UP000825886">
    <property type="component" value="Chromosome"/>
</dbReference>
<proteinExistence type="predicted"/>
<sequence>MIYLSAVGFDVHWYYPTADDMQQAEHCAADHTKYHVSAAVDIGNITQAAALFTDEMPPAALKARLKESQVELVLSGVVGILQ</sequence>
<protein>
    <submittedName>
        <fullName evidence="1">Uncharacterized protein</fullName>
    </submittedName>
</protein>
<organism evidence="1 2">
    <name type="scientific">Symbiopectobacterium purcellii</name>
    <dbReference type="NCBI Taxonomy" id="2871826"/>
    <lineage>
        <taxon>Bacteria</taxon>
        <taxon>Pseudomonadati</taxon>
        <taxon>Pseudomonadota</taxon>
        <taxon>Gammaproteobacteria</taxon>
        <taxon>Enterobacterales</taxon>
        <taxon>Enterobacteriaceae</taxon>
    </lineage>
</organism>
<dbReference type="EMBL" id="CP081864">
    <property type="protein sequence ID" value="QZN98219.1"/>
    <property type="molecule type" value="Genomic_DNA"/>
</dbReference>
<keyword evidence="2" id="KW-1185">Reference proteome</keyword>
<name>A0ABX9AUF0_9ENTR</name>